<gene>
    <name evidence="1" type="ORF">FNZ23_05205</name>
</gene>
<reference evidence="1 2" key="1">
    <citation type="submission" date="2019-07" db="EMBL/GenBank/DDBJ databases">
        <title>Draft genome for Streptomyces benahoarensis MZ03-48.</title>
        <authorList>
            <person name="Gonzalez-Pimentel J.L."/>
        </authorList>
    </citation>
    <scope>NUCLEOTIDE SEQUENCE [LARGE SCALE GENOMIC DNA]</scope>
    <source>
        <strain evidence="1 2">MZ03-48</strain>
    </source>
</reference>
<dbReference type="EMBL" id="VKLS01000031">
    <property type="protein sequence ID" value="TSB43323.1"/>
    <property type="molecule type" value="Genomic_DNA"/>
</dbReference>
<evidence type="ECO:0000313" key="2">
    <source>
        <dbReference type="Proteomes" id="UP000320888"/>
    </source>
</evidence>
<protein>
    <submittedName>
        <fullName evidence="1">Uncharacterized protein</fullName>
    </submittedName>
</protein>
<dbReference type="AlphaFoldDB" id="A0A553ZPG6"/>
<comment type="caution">
    <text evidence="1">The sequence shown here is derived from an EMBL/GenBank/DDBJ whole genome shotgun (WGS) entry which is preliminary data.</text>
</comment>
<sequence>MIRIVTRAHLAALEAGIESAQASILEVQAAADDAASCHTRSAQRLSTALASSRAVAEEHQADAAIVRELLDHREAQLAEVRATVSEQAEQIKSLRADLDAAAGAVVLLSYGQLVSVHPDAAVAKQHAVSLGASTSWRPVSDAPASEVRWRTARLSDFVVRDEAPEAGAR</sequence>
<name>A0A553ZPG6_9ACTN</name>
<dbReference type="OrthoDB" id="4313118at2"/>
<evidence type="ECO:0000313" key="1">
    <source>
        <dbReference type="EMBL" id="TSB43323.1"/>
    </source>
</evidence>
<organism evidence="1 2">
    <name type="scientific">Streptomyces benahoarensis</name>
    <dbReference type="NCBI Taxonomy" id="2595054"/>
    <lineage>
        <taxon>Bacteria</taxon>
        <taxon>Bacillati</taxon>
        <taxon>Actinomycetota</taxon>
        <taxon>Actinomycetes</taxon>
        <taxon>Kitasatosporales</taxon>
        <taxon>Streptomycetaceae</taxon>
        <taxon>Streptomyces</taxon>
    </lineage>
</organism>
<accession>A0A553ZPG6</accession>
<dbReference type="Proteomes" id="UP000320888">
    <property type="component" value="Unassembled WGS sequence"/>
</dbReference>
<dbReference type="RefSeq" id="WP_143941310.1">
    <property type="nucleotide sequence ID" value="NZ_VKLS01000031.1"/>
</dbReference>
<proteinExistence type="predicted"/>
<keyword evidence="2" id="KW-1185">Reference proteome</keyword>